<dbReference type="Proteomes" id="UP000324222">
    <property type="component" value="Unassembled WGS sequence"/>
</dbReference>
<keyword evidence="1 2" id="KW-0694">RNA-binding</keyword>
<dbReference type="AlphaFoldDB" id="A0A5B7E1P9"/>
<dbReference type="InterPro" id="IPR000504">
    <property type="entry name" value="RRM_dom"/>
</dbReference>
<reference evidence="5 6" key="1">
    <citation type="submission" date="2019-05" db="EMBL/GenBank/DDBJ databases">
        <title>Another draft genome of Portunus trituberculatus and its Hox gene families provides insights of decapod evolution.</title>
        <authorList>
            <person name="Jeong J.-H."/>
            <person name="Song I."/>
            <person name="Kim S."/>
            <person name="Choi T."/>
            <person name="Kim D."/>
            <person name="Ryu S."/>
            <person name="Kim W."/>
        </authorList>
    </citation>
    <scope>NUCLEOTIDE SEQUENCE [LARGE SCALE GENOMIC DNA]</scope>
    <source>
        <tissue evidence="5">Muscle</tissue>
    </source>
</reference>
<feature type="domain" description="RRM" evidence="4">
    <location>
        <begin position="129"/>
        <end position="218"/>
    </location>
</feature>
<evidence type="ECO:0000256" key="3">
    <source>
        <dbReference type="SAM" id="SignalP"/>
    </source>
</evidence>
<evidence type="ECO:0000256" key="1">
    <source>
        <dbReference type="ARBA" id="ARBA00022884"/>
    </source>
</evidence>
<keyword evidence="3" id="KW-0732">Signal</keyword>
<feature type="signal peptide" evidence="3">
    <location>
        <begin position="1"/>
        <end position="20"/>
    </location>
</feature>
<keyword evidence="6" id="KW-1185">Reference proteome</keyword>
<dbReference type="EMBL" id="VSRR010001701">
    <property type="protein sequence ID" value="MPC27163.1"/>
    <property type="molecule type" value="Genomic_DNA"/>
</dbReference>
<evidence type="ECO:0000313" key="5">
    <source>
        <dbReference type="EMBL" id="MPC27163.1"/>
    </source>
</evidence>
<dbReference type="GO" id="GO:0003723">
    <property type="term" value="F:RNA binding"/>
    <property type="evidence" value="ECO:0007669"/>
    <property type="project" value="UniProtKB-UniRule"/>
</dbReference>
<evidence type="ECO:0000256" key="2">
    <source>
        <dbReference type="PROSITE-ProRule" id="PRU00176"/>
    </source>
</evidence>
<dbReference type="InterPro" id="IPR035979">
    <property type="entry name" value="RBD_domain_sf"/>
</dbReference>
<accession>A0A5B7E1P9</accession>
<dbReference type="InterPro" id="IPR034206">
    <property type="entry name" value="RBM45_RRM2"/>
</dbReference>
<dbReference type="InterPro" id="IPR052462">
    <property type="entry name" value="SLIRP/GR-RBP-like"/>
</dbReference>
<comment type="caution">
    <text evidence="5">The sequence shown here is derived from an EMBL/GenBank/DDBJ whole genome shotgun (WGS) entry which is preliminary data.</text>
</comment>
<dbReference type="PANTHER" id="PTHR48027">
    <property type="entry name" value="HETEROGENEOUS NUCLEAR RIBONUCLEOPROTEIN 87F-RELATED"/>
    <property type="match status" value="1"/>
</dbReference>
<name>A0A5B7E1P9_PORTR</name>
<organism evidence="5 6">
    <name type="scientific">Portunus trituberculatus</name>
    <name type="common">Swimming crab</name>
    <name type="synonym">Neptunus trituberculatus</name>
    <dbReference type="NCBI Taxonomy" id="210409"/>
    <lineage>
        <taxon>Eukaryota</taxon>
        <taxon>Metazoa</taxon>
        <taxon>Ecdysozoa</taxon>
        <taxon>Arthropoda</taxon>
        <taxon>Crustacea</taxon>
        <taxon>Multicrustacea</taxon>
        <taxon>Malacostraca</taxon>
        <taxon>Eumalacostraca</taxon>
        <taxon>Eucarida</taxon>
        <taxon>Decapoda</taxon>
        <taxon>Pleocyemata</taxon>
        <taxon>Brachyura</taxon>
        <taxon>Eubrachyura</taxon>
        <taxon>Portunoidea</taxon>
        <taxon>Portunidae</taxon>
        <taxon>Portuninae</taxon>
        <taxon>Portunus</taxon>
    </lineage>
</organism>
<dbReference type="Pfam" id="PF00076">
    <property type="entry name" value="RRM_1"/>
    <property type="match status" value="1"/>
</dbReference>
<sequence length="276" mass="30838">MGGQVSYLVCLASAVTLLESDSLGGFVSIIYGVSWQEGVTGLPDVQAWLRWLWSTPNSFSCYCHHIAKEGNDFNVHCFVSNIERTIYGLSVVLNLLLLFSRCGFGGSRDQGSRRDMNEEERLLRLFVVVPKSLTEADLREHFSQFGDIDYVSIVRDRNTRDSKGFAYVKYHRMSHAAKAFEGCERTFKPVFADPKPQKSDGIKFDGGGRDIRGELRGSEAGYGSYSSGPITPHINNHHSPFDAISFNELCHSAYSDKLGATKGFREQQTKPTTVRD</sequence>
<dbReference type="InterPro" id="IPR012677">
    <property type="entry name" value="Nucleotide-bd_a/b_plait_sf"/>
</dbReference>
<feature type="chain" id="PRO_5022902393" evidence="3">
    <location>
        <begin position="21"/>
        <end position="276"/>
    </location>
</feature>
<dbReference type="CDD" id="cd12367">
    <property type="entry name" value="RRM2_RBM45"/>
    <property type="match status" value="1"/>
</dbReference>
<protein>
    <submittedName>
        <fullName evidence="5">RNA-binding protein 45</fullName>
    </submittedName>
</protein>
<evidence type="ECO:0000313" key="6">
    <source>
        <dbReference type="Proteomes" id="UP000324222"/>
    </source>
</evidence>
<gene>
    <name evidence="5" type="primary">RBM45</name>
    <name evidence="5" type="ORF">E2C01_020329</name>
</gene>
<dbReference type="OrthoDB" id="78437at2759"/>
<dbReference type="SMART" id="SM00360">
    <property type="entry name" value="RRM"/>
    <property type="match status" value="1"/>
</dbReference>
<dbReference type="Gene3D" id="3.30.70.330">
    <property type="match status" value="1"/>
</dbReference>
<dbReference type="SUPFAM" id="SSF54928">
    <property type="entry name" value="RNA-binding domain, RBD"/>
    <property type="match status" value="1"/>
</dbReference>
<dbReference type="PROSITE" id="PS50102">
    <property type="entry name" value="RRM"/>
    <property type="match status" value="1"/>
</dbReference>
<evidence type="ECO:0000259" key="4">
    <source>
        <dbReference type="PROSITE" id="PS50102"/>
    </source>
</evidence>
<proteinExistence type="predicted"/>